<gene>
    <name evidence="1" type="ORF">BCR42DRAFT_436382</name>
</gene>
<dbReference type="OrthoDB" id="2441661at2759"/>
<evidence type="ECO:0000313" key="1">
    <source>
        <dbReference type="EMBL" id="ORZ19059.1"/>
    </source>
</evidence>
<keyword evidence="2" id="KW-1185">Reference proteome</keyword>
<sequence>MANDYQQIGLVSRLFDLVTRKSLVLYHWIKSMTLSIEVDQSASTARRSNQLSTRKDPSEIEYAERRTRPCGTCRQPGHNVLQCTQRLASQTLHSQTSSLSPSQPSHTCMFLQLPL</sequence>
<dbReference type="Proteomes" id="UP000193560">
    <property type="component" value="Unassembled WGS sequence"/>
</dbReference>
<comment type="caution">
    <text evidence="1">The sequence shown here is derived from an EMBL/GenBank/DDBJ whole genome shotgun (WGS) entry which is preliminary data.</text>
</comment>
<dbReference type="AlphaFoldDB" id="A0A1X2IMR7"/>
<accession>A0A1X2IMR7</accession>
<reference evidence="1 2" key="1">
    <citation type="submission" date="2016-07" db="EMBL/GenBank/DDBJ databases">
        <title>Pervasive Adenine N6-methylation of Active Genes in Fungi.</title>
        <authorList>
            <consortium name="DOE Joint Genome Institute"/>
            <person name="Mondo S.J."/>
            <person name="Dannebaum R.O."/>
            <person name="Kuo R.C."/>
            <person name="Labutti K."/>
            <person name="Haridas S."/>
            <person name="Kuo A."/>
            <person name="Salamov A."/>
            <person name="Ahrendt S.R."/>
            <person name="Lipzen A."/>
            <person name="Sullivan W."/>
            <person name="Andreopoulos W.B."/>
            <person name="Clum A."/>
            <person name="Lindquist E."/>
            <person name="Daum C."/>
            <person name="Ramamoorthy G.K."/>
            <person name="Gryganskyi A."/>
            <person name="Culley D."/>
            <person name="Magnuson J.K."/>
            <person name="James T.Y."/>
            <person name="O'Malley M.A."/>
            <person name="Stajich J.E."/>
            <person name="Spatafora J.W."/>
            <person name="Visel A."/>
            <person name="Grigoriev I.V."/>
        </authorList>
    </citation>
    <scope>NUCLEOTIDE SEQUENCE [LARGE SCALE GENOMIC DNA]</scope>
    <source>
        <strain evidence="1 2">NRRL 1336</strain>
    </source>
</reference>
<dbReference type="EMBL" id="MCGE01000008">
    <property type="protein sequence ID" value="ORZ19059.1"/>
    <property type="molecule type" value="Genomic_DNA"/>
</dbReference>
<name>A0A1X2IMR7_9FUNG</name>
<proteinExistence type="predicted"/>
<evidence type="ECO:0000313" key="2">
    <source>
        <dbReference type="Proteomes" id="UP000193560"/>
    </source>
</evidence>
<organism evidence="1 2">
    <name type="scientific">Absidia repens</name>
    <dbReference type="NCBI Taxonomy" id="90262"/>
    <lineage>
        <taxon>Eukaryota</taxon>
        <taxon>Fungi</taxon>
        <taxon>Fungi incertae sedis</taxon>
        <taxon>Mucoromycota</taxon>
        <taxon>Mucoromycotina</taxon>
        <taxon>Mucoromycetes</taxon>
        <taxon>Mucorales</taxon>
        <taxon>Cunninghamellaceae</taxon>
        <taxon>Absidia</taxon>
    </lineage>
</organism>
<protein>
    <submittedName>
        <fullName evidence="1">Uncharacterized protein</fullName>
    </submittedName>
</protein>